<keyword evidence="4 5" id="KW-0694">RNA-binding</keyword>
<keyword evidence="5" id="KW-1005">Bacterial flagellum biogenesis</keyword>
<dbReference type="SUPFAM" id="SSF117130">
    <property type="entry name" value="CsrA-like"/>
    <property type="match status" value="1"/>
</dbReference>
<comment type="subcellular location">
    <subcellularLocation>
        <location evidence="5">Cytoplasm</location>
    </subcellularLocation>
</comment>
<dbReference type="EMBL" id="SJPI01000002">
    <property type="protein sequence ID" value="TWT50838.1"/>
    <property type="molecule type" value="Genomic_DNA"/>
</dbReference>
<dbReference type="NCBIfam" id="TIGR00202">
    <property type="entry name" value="csrA"/>
    <property type="match status" value="1"/>
</dbReference>
<dbReference type="Proteomes" id="UP000316598">
    <property type="component" value="Unassembled WGS sequence"/>
</dbReference>
<protein>
    <recommendedName>
        <fullName evidence="5">Translational regulator CsrA</fullName>
    </recommendedName>
</protein>
<comment type="function">
    <text evidence="5">A translational regulator that binds mRNA to regulate translation initiation and/or mRNA stability. Usually binds in the 5'-UTR at or near the Shine-Dalgarno sequence preventing ribosome-binding, thus repressing translation. Its main target seems to be the major flagellin gene, while its function is anatagonized by FliW.</text>
</comment>
<dbReference type="GO" id="GO:0005829">
    <property type="term" value="C:cytosol"/>
    <property type="evidence" value="ECO:0007669"/>
    <property type="project" value="TreeGrafter"/>
</dbReference>
<evidence type="ECO:0000256" key="4">
    <source>
        <dbReference type="ARBA" id="ARBA00022884"/>
    </source>
</evidence>
<dbReference type="HAMAP" id="MF_00167">
    <property type="entry name" value="CsrA"/>
    <property type="match status" value="1"/>
</dbReference>
<dbReference type="FunFam" id="2.60.40.4380:FF:000002">
    <property type="entry name" value="Translational regulator CsrA"/>
    <property type="match status" value="1"/>
</dbReference>
<keyword evidence="1 5" id="KW-0963">Cytoplasm</keyword>
<organism evidence="6 7">
    <name type="scientific">Rubripirellula amarantea</name>
    <dbReference type="NCBI Taxonomy" id="2527999"/>
    <lineage>
        <taxon>Bacteria</taxon>
        <taxon>Pseudomonadati</taxon>
        <taxon>Planctomycetota</taxon>
        <taxon>Planctomycetia</taxon>
        <taxon>Pirellulales</taxon>
        <taxon>Pirellulaceae</taxon>
        <taxon>Rubripirellula</taxon>
    </lineage>
</organism>
<dbReference type="GO" id="GO:0006109">
    <property type="term" value="P:regulation of carbohydrate metabolic process"/>
    <property type="evidence" value="ECO:0007669"/>
    <property type="project" value="InterPro"/>
</dbReference>
<dbReference type="Gene3D" id="2.60.40.4380">
    <property type="entry name" value="Translational regulator CsrA"/>
    <property type="match status" value="1"/>
</dbReference>
<evidence type="ECO:0000256" key="2">
    <source>
        <dbReference type="ARBA" id="ARBA00022491"/>
    </source>
</evidence>
<dbReference type="PANTHER" id="PTHR34984:SF1">
    <property type="entry name" value="CARBON STORAGE REGULATOR"/>
    <property type="match status" value="1"/>
</dbReference>
<evidence type="ECO:0000313" key="6">
    <source>
        <dbReference type="EMBL" id="TWT50838.1"/>
    </source>
</evidence>
<sequence>MLVLSRKADESIQIGNDIVIKVIRVQGNRVRLAIEAPKEIRVVRGELEKLASETQVVVKQSGLDLDPLVGALLAVSATAT</sequence>
<evidence type="ECO:0000256" key="1">
    <source>
        <dbReference type="ARBA" id="ARBA00022490"/>
    </source>
</evidence>
<dbReference type="OrthoDB" id="289081at2"/>
<dbReference type="PANTHER" id="PTHR34984">
    <property type="entry name" value="CARBON STORAGE REGULATOR"/>
    <property type="match status" value="1"/>
</dbReference>
<dbReference type="GO" id="GO:0006402">
    <property type="term" value="P:mRNA catabolic process"/>
    <property type="evidence" value="ECO:0007669"/>
    <property type="project" value="InterPro"/>
</dbReference>
<dbReference type="InterPro" id="IPR036107">
    <property type="entry name" value="CsrA_sf"/>
</dbReference>
<comment type="similarity">
    <text evidence="5">Belongs to the CsrA/RsmA family.</text>
</comment>
<gene>
    <name evidence="5" type="primary">csrA</name>
    <name evidence="6" type="ORF">Pla22_35810</name>
</gene>
<proteinExistence type="inferred from homology"/>
<dbReference type="InterPro" id="IPR003751">
    <property type="entry name" value="CsrA"/>
</dbReference>
<dbReference type="GO" id="GO:0045947">
    <property type="term" value="P:negative regulation of translational initiation"/>
    <property type="evidence" value="ECO:0007669"/>
    <property type="project" value="UniProtKB-UniRule"/>
</dbReference>
<comment type="subunit">
    <text evidence="5">Homodimer; the beta-strands of each monomer intercalate to form a hydrophobic core, while the alpha-helices form wings that extend away from the core.</text>
</comment>
<dbReference type="GO" id="GO:0048027">
    <property type="term" value="F:mRNA 5'-UTR binding"/>
    <property type="evidence" value="ECO:0007669"/>
    <property type="project" value="UniProtKB-UniRule"/>
</dbReference>
<keyword evidence="2 5" id="KW-0678">Repressor</keyword>
<keyword evidence="7" id="KW-1185">Reference proteome</keyword>
<dbReference type="GO" id="GO:0044781">
    <property type="term" value="P:bacterial-type flagellum organization"/>
    <property type="evidence" value="ECO:0007669"/>
    <property type="project" value="UniProtKB-KW"/>
</dbReference>
<evidence type="ECO:0000256" key="3">
    <source>
        <dbReference type="ARBA" id="ARBA00022845"/>
    </source>
</evidence>
<reference evidence="6 7" key="1">
    <citation type="submission" date="2019-02" db="EMBL/GenBank/DDBJ databases">
        <title>Deep-cultivation of Planctomycetes and their phenomic and genomic characterization uncovers novel biology.</title>
        <authorList>
            <person name="Wiegand S."/>
            <person name="Jogler M."/>
            <person name="Boedeker C."/>
            <person name="Pinto D."/>
            <person name="Vollmers J."/>
            <person name="Rivas-Marin E."/>
            <person name="Kohn T."/>
            <person name="Peeters S.H."/>
            <person name="Heuer A."/>
            <person name="Rast P."/>
            <person name="Oberbeckmann S."/>
            <person name="Bunk B."/>
            <person name="Jeske O."/>
            <person name="Meyerdierks A."/>
            <person name="Storesund J.E."/>
            <person name="Kallscheuer N."/>
            <person name="Luecker S."/>
            <person name="Lage O.M."/>
            <person name="Pohl T."/>
            <person name="Merkel B.J."/>
            <person name="Hornburger P."/>
            <person name="Mueller R.-W."/>
            <person name="Bruemmer F."/>
            <person name="Labrenz M."/>
            <person name="Spormann A.M."/>
            <person name="Op Den Camp H."/>
            <person name="Overmann J."/>
            <person name="Amann R."/>
            <person name="Jetten M.S.M."/>
            <person name="Mascher T."/>
            <person name="Medema M.H."/>
            <person name="Devos D.P."/>
            <person name="Kaster A.-K."/>
            <person name="Ovreas L."/>
            <person name="Rohde M."/>
            <person name="Galperin M.Y."/>
            <person name="Jogler C."/>
        </authorList>
    </citation>
    <scope>NUCLEOTIDE SEQUENCE [LARGE SCALE GENOMIC DNA]</scope>
    <source>
        <strain evidence="6 7">Pla22</strain>
    </source>
</reference>
<keyword evidence="3 5" id="KW-0810">Translation regulation</keyword>
<evidence type="ECO:0000256" key="5">
    <source>
        <dbReference type="HAMAP-Rule" id="MF_00167"/>
    </source>
</evidence>
<accession>A0A5C5WJ95</accession>
<comment type="caution">
    <text evidence="6">The sequence shown here is derived from an EMBL/GenBank/DDBJ whole genome shotgun (WGS) entry which is preliminary data.</text>
</comment>
<dbReference type="GO" id="GO:1902208">
    <property type="term" value="P:regulation of bacterial-type flagellum assembly"/>
    <property type="evidence" value="ECO:0007669"/>
    <property type="project" value="UniProtKB-UniRule"/>
</dbReference>
<dbReference type="Pfam" id="PF02599">
    <property type="entry name" value="CsrA"/>
    <property type="match status" value="1"/>
</dbReference>
<evidence type="ECO:0000313" key="7">
    <source>
        <dbReference type="Proteomes" id="UP000316598"/>
    </source>
</evidence>
<dbReference type="AlphaFoldDB" id="A0A5C5WJ95"/>
<dbReference type="RefSeq" id="WP_146515995.1">
    <property type="nucleotide sequence ID" value="NZ_SJPI01000002.1"/>
</dbReference>
<name>A0A5C5WJ95_9BACT</name>